<organism evidence="4 5">
    <name type="scientific">Candidatus Liptonbacteria bacterium RIFCSPLOWO2_01_FULL_52_25</name>
    <dbReference type="NCBI Taxonomy" id="1798650"/>
    <lineage>
        <taxon>Bacteria</taxon>
        <taxon>Candidatus Liptoniibacteriota</taxon>
    </lineage>
</organism>
<dbReference type="Proteomes" id="UP000178880">
    <property type="component" value="Unassembled WGS sequence"/>
</dbReference>
<evidence type="ECO:0000259" key="3">
    <source>
        <dbReference type="Pfam" id="PF13406"/>
    </source>
</evidence>
<dbReference type="EMBL" id="MHLA01000025">
    <property type="protein sequence ID" value="OGY98972.1"/>
    <property type="molecule type" value="Genomic_DNA"/>
</dbReference>
<dbReference type="PANTHER" id="PTHR30163">
    <property type="entry name" value="MEMBRANE-BOUND LYTIC MUREIN TRANSGLYCOSYLASE B"/>
    <property type="match status" value="1"/>
</dbReference>
<evidence type="ECO:0000256" key="1">
    <source>
        <dbReference type="SAM" id="MobiDB-lite"/>
    </source>
</evidence>
<comment type="caution">
    <text evidence="4">The sequence shown here is derived from an EMBL/GenBank/DDBJ whole genome shotgun (WGS) entry which is preliminary data.</text>
</comment>
<feature type="signal peptide" evidence="2">
    <location>
        <begin position="1"/>
        <end position="18"/>
    </location>
</feature>
<feature type="region of interest" description="Disordered" evidence="1">
    <location>
        <begin position="65"/>
        <end position="84"/>
    </location>
</feature>
<dbReference type="GO" id="GO:0009253">
    <property type="term" value="P:peptidoglycan catabolic process"/>
    <property type="evidence" value="ECO:0007669"/>
    <property type="project" value="TreeGrafter"/>
</dbReference>
<feature type="domain" description="Transglycosylase SLT" evidence="3">
    <location>
        <begin position="84"/>
        <end position="274"/>
    </location>
</feature>
<proteinExistence type="predicted"/>
<dbReference type="CDD" id="cd13399">
    <property type="entry name" value="Slt35-like"/>
    <property type="match status" value="1"/>
</dbReference>
<dbReference type="Gene3D" id="1.10.8.350">
    <property type="entry name" value="Bacterial muramidase"/>
    <property type="match status" value="1"/>
</dbReference>
<protein>
    <recommendedName>
        <fullName evidence="3">Transglycosylase SLT domain-containing protein</fullName>
    </recommendedName>
</protein>
<name>A0A1G2CC61_9BACT</name>
<feature type="chain" id="PRO_5009582259" description="Transglycosylase SLT domain-containing protein" evidence="2">
    <location>
        <begin position="19"/>
        <end position="349"/>
    </location>
</feature>
<gene>
    <name evidence="4" type="ORF">A2945_03960</name>
</gene>
<dbReference type="SUPFAM" id="SSF53955">
    <property type="entry name" value="Lysozyme-like"/>
    <property type="match status" value="1"/>
</dbReference>
<dbReference type="GO" id="GO:0008933">
    <property type="term" value="F:peptidoglycan lytic transglycosylase activity"/>
    <property type="evidence" value="ECO:0007669"/>
    <property type="project" value="TreeGrafter"/>
</dbReference>
<dbReference type="AlphaFoldDB" id="A0A1G2CC61"/>
<evidence type="ECO:0000256" key="2">
    <source>
        <dbReference type="SAM" id="SignalP"/>
    </source>
</evidence>
<accession>A0A1G2CC61</accession>
<dbReference type="InterPro" id="IPR043426">
    <property type="entry name" value="MltB-like"/>
</dbReference>
<sequence length="349" mass="39697">MKCMLLVFALCFVPPAVAQNKPASPKKSVLVTTQRKNELLGNLLKDKKLNPDYIRMVFDDTRLTVYEPPPPAPPSPPGPAPRRRVNPYLTERFGLLTDVSFERCRTFYRDHQETMDAAHDIFGVPKEVICGILRIETNFGIPTKLSPSPFGSRPIVNSLYSMYVRRPLVCQGSGSKRKCAPMPQAQFTRRQQFALGEMRHLFSFVERLQWDPFSIPGSPTGAFGLPQFQPSSFPVAIDGNGDGDIDLFNPHDAVMSVANYLVSRGWDKNKSHQDRAIARYYGIRKGERYQDSHYMIAIRKYEERTKKYFDANPIVEEFVFVPEPISLTEDEKAFLGSYQPIETTHEPAQ</sequence>
<reference evidence="4 5" key="1">
    <citation type="journal article" date="2016" name="Nat. Commun.">
        <title>Thousands of microbial genomes shed light on interconnected biogeochemical processes in an aquifer system.</title>
        <authorList>
            <person name="Anantharaman K."/>
            <person name="Brown C.T."/>
            <person name="Hug L.A."/>
            <person name="Sharon I."/>
            <person name="Castelle C.J."/>
            <person name="Probst A.J."/>
            <person name="Thomas B.C."/>
            <person name="Singh A."/>
            <person name="Wilkins M.J."/>
            <person name="Karaoz U."/>
            <person name="Brodie E.L."/>
            <person name="Williams K.H."/>
            <person name="Hubbard S.S."/>
            <person name="Banfield J.F."/>
        </authorList>
    </citation>
    <scope>NUCLEOTIDE SEQUENCE [LARGE SCALE GENOMIC DNA]</scope>
</reference>
<keyword evidence="2" id="KW-0732">Signal</keyword>
<feature type="compositionally biased region" description="Pro residues" evidence="1">
    <location>
        <begin position="67"/>
        <end position="80"/>
    </location>
</feature>
<dbReference type="InterPro" id="IPR023346">
    <property type="entry name" value="Lysozyme-like_dom_sf"/>
</dbReference>
<dbReference type="Pfam" id="PF13406">
    <property type="entry name" value="SLT_2"/>
    <property type="match status" value="1"/>
</dbReference>
<evidence type="ECO:0000313" key="5">
    <source>
        <dbReference type="Proteomes" id="UP000178880"/>
    </source>
</evidence>
<evidence type="ECO:0000313" key="4">
    <source>
        <dbReference type="EMBL" id="OGY98972.1"/>
    </source>
</evidence>
<dbReference type="STRING" id="1798650.A2945_03960"/>
<dbReference type="InterPro" id="IPR031304">
    <property type="entry name" value="SLT_2"/>
</dbReference>
<dbReference type="PANTHER" id="PTHR30163:SF9">
    <property type="entry name" value="MEMBRANE-BOUND LYTIC MUREIN TRANSGLYCOSYLASE B"/>
    <property type="match status" value="1"/>
</dbReference>